<evidence type="ECO:0000313" key="3">
    <source>
        <dbReference type="Proteomes" id="UP000032101"/>
    </source>
</evidence>
<dbReference type="Pfam" id="PF08878">
    <property type="entry name" value="HamA"/>
    <property type="match status" value="1"/>
</dbReference>
<organism evidence="2 3">
    <name type="scientific">Pseudomonas fluorescens</name>
    <dbReference type="NCBI Taxonomy" id="294"/>
    <lineage>
        <taxon>Bacteria</taxon>
        <taxon>Pseudomonadati</taxon>
        <taxon>Pseudomonadota</taxon>
        <taxon>Gammaproteobacteria</taxon>
        <taxon>Pseudomonadales</taxon>
        <taxon>Pseudomonadaceae</taxon>
        <taxon>Pseudomonas</taxon>
    </lineage>
</organism>
<protein>
    <recommendedName>
        <fullName evidence="1">Anti-bacteriophage protein A/HamA C-terminal domain-containing protein</fullName>
    </recommendedName>
</protein>
<name>A0A0D0PJK7_PSEFL</name>
<dbReference type="OrthoDB" id="4964195at2"/>
<dbReference type="Proteomes" id="UP000032101">
    <property type="component" value="Unassembled WGS sequence"/>
</dbReference>
<dbReference type="AlphaFoldDB" id="A0A0D0PJK7"/>
<accession>A0A0D0PJK7</accession>
<dbReference type="PATRIC" id="fig|294.124.peg.2717"/>
<evidence type="ECO:0000259" key="1">
    <source>
        <dbReference type="Pfam" id="PF08878"/>
    </source>
</evidence>
<feature type="domain" description="Anti-bacteriophage protein A/HamA C-terminal" evidence="1">
    <location>
        <begin position="27"/>
        <end position="307"/>
    </location>
</feature>
<proteinExistence type="predicted"/>
<comment type="caution">
    <text evidence="2">The sequence shown here is derived from an EMBL/GenBank/DDBJ whole genome shotgun (WGS) entry which is preliminary data.</text>
</comment>
<dbReference type="InterPro" id="IPR014976">
    <property type="entry name" value="AbpA_HamA_C"/>
</dbReference>
<evidence type="ECO:0000313" key="2">
    <source>
        <dbReference type="EMBL" id="KIQ58933.1"/>
    </source>
</evidence>
<sequence length="312" mass="34824">MNPDDLASALTGNPEALEVHLTLVQRDVQVEGNLVKIHCHCLSVDANGRVQPRRLAEFMRNAVVDYAIPRSKLAEAKERDNRYNSTEAVTELIERAKRSFTDLTNTGEGGEMLLFLLAERFLKLPHILCKMDLKTDTRMHYHGADGVYAGVTSDGTLKLYWGESKVYSDPSSAIRDCLSSLSPFLIEPESEDAERERDLMLLSDKADLSNPILTAALRKYFDKSSPMSKRVQYCGVALVGFDASFYPKDEAKAVADQISEASRAELSGWSKRIGERIKLEKLDQIEIELFCVPLPSAEGFRAAFLKAMGIKE</sequence>
<dbReference type="RefSeq" id="WP_042730236.1">
    <property type="nucleotide sequence ID" value="NZ_JXNZ01000107.1"/>
</dbReference>
<gene>
    <name evidence="2" type="ORF">RL74_13190</name>
</gene>
<dbReference type="EMBL" id="JXNZ01000107">
    <property type="protein sequence ID" value="KIQ58933.1"/>
    <property type="molecule type" value="Genomic_DNA"/>
</dbReference>
<reference evidence="2 3" key="1">
    <citation type="submission" date="2015-01" db="EMBL/GenBank/DDBJ databases">
        <title>Draft Genome Sequence of the Biocontrol and Plant Growth-Promoting Rhizobacteria (PGPR) Pseudomonas fluorescens UM270.</title>
        <authorList>
            <person name="Hernandez-Salmeron J.E."/>
            <person name="Santoyo G."/>
            <person name="Moreno-Hagelsieb G."/>
            <person name="Hernandez-Leon R."/>
        </authorList>
    </citation>
    <scope>NUCLEOTIDE SEQUENCE [LARGE SCALE GENOMIC DNA]</scope>
    <source>
        <strain evidence="2 3">UM270</strain>
    </source>
</reference>